<keyword evidence="3" id="KW-0186">Copper</keyword>
<dbReference type="InterPro" id="IPR051403">
    <property type="entry name" value="NosZ/Cyto_c_oxidase_sub2"/>
</dbReference>
<accession>A0A1G2K5T3</accession>
<evidence type="ECO:0000313" key="5">
    <source>
        <dbReference type="EMBL" id="OGZ94786.1"/>
    </source>
</evidence>
<protein>
    <recommendedName>
        <fullName evidence="4">Cytochrome oxidase subunit II copper A binding domain-containing protein</fullName>
    </recommendedName>
</protein>
<organism evidence="5 6">
    <name type="scientific">Candidatus Sungbacteria bacterium GWC2_49_10</name>
    <dbReference type="NCBI Taxonomy" id="1802263"/>
    <lineage>
        <taxon>Bacteria</taxon>
        <taxon>Candidatus Sungiibacteriota</taxon>
    </lineage>
</organism>
<dbReference type="InterPro" id="IPR028096">
    <property type="entry name" value="EfeO_Cupredoxin"/>
</dbReference>
<keyword evidence="2" id="KW-0479">Metal-binding</keyword>
<dbReference type="InterPro" id="IPR008972">
    <property type="entry name" value="Cupredoxin"/>
</dbReference>
<dbReference type="Pfam" id="PF13473">
    <property type="entry name" value="Cupredoxin_1"/>
    <property type="match status" value="1"/>
</dbReference>
<evidence type="ECO:0000256" key="1">
    <source>
        <dbReference type="ARBA" id="ARBA00004196"/>
    </source>
</evidence>
<gene>
    <name evidence="5" type="ORF">A2131_00900</name>
</gene>
<dbReference type="PROSITE" id="PS50857">
    <property type="entry name" value="COX2_CUA"/>
    <property type="match status" value="1"/>
</dbReference>
<comment type="subcellular location">
    <subcellularLocation>
        <location evidence="1">Cell envelope</location>
    </subcellularLocation>
</comment>
<sequence>MNKFTKMLIFAAFLIASGIVYQNFYRPAEIAPVKASGKVLDVRVRVLENAWKWEPEVIEAKVGDTVVLKIFNEDSYDHGFALEQFGINKRLFPKRETIIEFTASKAGAFGFYCSVPCGEGHYQQTGTFIVTE</sequence>
<dbReference type="GO" id="GO:0030313">
    <property type="term" value="C:cell envelope"/>
    <property type="evidence" value="ECO:0007669"/>
    <property type="project" value="UniProtKB-SubCell"/>
</dbReference>
<dbReference type="Gene3D" id="2.60.40.420">
    <property type="entry name" value="Cupredoxins - blue copper proteins"/>
    <property type="match status" value="1"/>
</dbReference>
<dbReference type="AlphaFoldDB" id="A0A1G2K5T3"/>
<dbReference type="EMBL" id="MHQB01000002">
    <property type="protein sequence ID" value="OGZ94786.1"/>
    <property type="molecule type" value="Genomic_DNA"/>
</dbReference>
<name>A0A1G2K5T3_9BACT</name>
<evidence type="ECO:0000259" key="4">
    <source>
        <dbReference type="PROSITE" id="PS50857"/>
    </source>
</evidence>
<dbReference type="PANTHER" id="PTHR42838:SF2">
    <property type="entry name" value="NITROUS-OXIDE REDUCTASE"/>
    <property type="match status" value="1"/>
</dbReference>
<dbReference type="SUPFAM" id="SSF49503">
    <property type="entry name" value="Cupredoxins"/>
    <property type="match status" value="1"/>
</dbReference>
<dbReference type="InterPro" id="IPR002429">
    <property type="entry name" value="CcO_II-like_C"/>
</dbReference>
<evidence type="ECO:0000256" key="3">
    <source>
        <dbReference type="ARBA" id="ARBA00023008"/>
    </source>
</evidence>
<proteinExistence type="predicted"/>
<dbReference type="PANTHER" id="PTHR42838">
    <property type="entry name" value="CYTOCHROME C OXIDASE SUBUNIT II"/>
    <property type="match status" value="1"/>
</dbReference>
<dbReference type="GO" id="GO:0016020">
    <property type="term" value="C:membrane"/>
    <property type="evidence" value="ECO:0007669"/>
    <property type="project" value="InterPro"/>
</dbReference>
<comment type="caution">
    <text evidence="5">The sequence shown here is derived from an EMBL/GenBank/DDBJ whole genome shotgun (WGS) entry which is preliminary data.</text>
</comment>
<evidence type="ECO:0000256" key="2">
    <source>
        <dbReference type="ARBA" id="ARBA00022723"/>
    </source>
</evidence>
<reference evidence="5 6" key="1">
    <citation type="journal article" date="2016" name="Nat. Commun.">
        <title>Thousands of microbial genomes shed light on interconnected biogeochemical processes in an aquifer system.</title>
        <authorList>
            <person name="Anantharaman K."/>
            <person name="Brown C.T."/>
            <person name="Hug L.A."/>
            <person name="Sharon I."/>
            <person name="Castelle C.J."/>
            <person name="Probst A.J."/>
            <person name="Thomas B.C."/>
            <person name="Singh A."/>
            <person name="Wilkins M.J."/>
            <person name="Karaoz U."/>
            <person name="Brodie E.L."/>
            <person name="Williams K.H."/>
            <person name="Hubbard S.S."/>
            <person name="Banfield J.F."/>
        </authorList>
    </citation>
    <scope>NUCLEOTIDE SEQUENCE [LARGE SCALE GENOMIC DNA]</scope>
</reference>
<dbReference type="GO" id="GO:0005507">
    <property type="term" value="F:copper ion binding"/>
    <property type="evidence" value="ECO:0007669"/>
    <property type="project" value="InterPro"/>
</dbReference>
<dbReference type="Proteomes" id="UP000177392">
    <property type="component" value="Unassembled WGS sequence"/>
</dbReference>
<evidence type="ECO:0000313" key="6">
    <source>
        <dbReference type="Proteomes" id="UP000177392"/>
    </source>
</evidence>
<feature type="domain" description="Cytochrome oxidase subunit II copper A binding" evidence="4">
    <location>
        <begin position="39"/>
        <end position="132"/>
    </location>
</feature>
<dbReference type="GO" id="GO:0004129">
    <property type="term" value="F:cytochrome-c oxidase activity"/>
    <property type="evidence" value="ECO:0007669"/>
    <property type="project" value="InterPro"/>
</dbReference>